<dbReference type="EMBL" id="JACRSY010000010">
    <property type="protein sequence ID" value="MBC8579416.1"/>
    <property type="molecule type" value="Genomic_DNA"/>
</dbReference>
<keyword evidence="2" id="KW-1185">Reference proteome</keyword>
<sequence>MRIYVIKLPKWLGKIVGKVYKGSNQ</sequence>
<accession>A0A926EE75</accession>
<gene>
    <name evidence="1" type="ORF">H8718_07730</name>
</gene>
<protein>
    <submittedName>
        <fullName evidence="1">Stage V sporulation protein M</fullName>
    </submittedName>
</protein>
<dbReference type="AlphaFoldDB" id="A0A926EE75"/>
<reference evidence="1" key="1">
    <citation type="submission" date="2020-08" db="EMBL/GenBank/DDBJ databases">
        <title>Genome public.</title>
        <authorList>
            <person name="Liu C."/>
            <person name="Sun Q."/>
        </authorList>
    </citation>
    <scope>NUCLEOTIDE SEQUENCE</scope>
    <source>
        <strain evidence="1">NSJ-12</strain>
    </source>
</reference>
<name>A0A926EE75_9FIRM</name>
<comment type="caution">
    <text evidence="1">The sequence shown here is derived from an EMBL/GenBank/DDBJ whole genome shotgun (WGS) entry which is preliminary data.</text>
</comment>
<evidence type="ECO:0000313" key="2">
    <source>
        <dbReference type="Proteomes" id="UP000655830"/>
    </source>
</evidence>
<dbReference type="InterPro" id="IPR012609">
    <property type="entry name" value="Spore_V_M"/>
</dbReference>
<organism evidence="1 2">
    <name type="scientific">Zhenhengia yiwuensis</name>
    <dbReference type="NCBI Taxonomy" id="2763666"/>
    <lineage>
        <taxon>Bacteria</taxon>
        <taxon>Bacillati</taxon>
        <taxon>Bacillota</taxon>
        <taxon>Clostridia</taxon>
        <taxon>Lachnospirales</taxon>
        <taxon>Lachnospiraceae</taxon>
        <taxon>Zhenhengia</taxon>
    </lineage>
</organism>
<evidence type="ECO:0000313" key="1">
    <source>
        <dbReference type="EMBL" id="MBC8579416.1"/>
    </source>
</evidence>
<proteinExistence type="predicted"/>
<dbReference type="Proteomes" id="UP000655830">
    <property type="component" value="Unassembled WGS sequence"/>
</dbReference>
<dbReference type="Pfam" id="PF08183">
    <property type="entry name" value="SpoV"/>
    <property type="match status" value="1"/>
</dbReference>
<dbReference type="RefSeq" id="WP_177672309.1">
    <property type="nucleotide sequence ID" value="NZ_JACRSY010000010.1"/>
</dbReference>